<protein>
    <submittedName>
        <fullName evidence="2">Uncharacterized protein</fullName>
    </submittedName>
</protein>
<evidence type="ECO:0000256" key="1">
    <source>
        <dbReference type="SAM" id="MobiDB-lite"/>
    </source>
</evidence>
<evidence type="ECO:0000313" key="2">
    <source>
        <dbReference type="EMBL" id="KIM71110.1"/>
    </source>
</evidence>
<dbReference type="Proteomes" id="UP000054166">
    <property type="component" value="Unassembled WGS sequence"/>
</dbReference>
<dbReference type="AlphaFoldDB" id="A0A0C3EEQ6"/>
<evidence type="ECO:0000313" key="3">
    <source>
        <dbReference type="Proteomes" id="UP000054166"/>
    </source>
</evidence>
<feature type="compositionally biased region" description="Low complexity" evidence="1">
    <location>
        <begin position="56"/>
        <end position="80"/>
    </location>
</feature>
<gene>
    <name evidence="2" type="ORF">PILCRDRAFT_17371</name>
</gene>
<keyword evidence="3" id="KW-1185">Reference proteome</keyword>
<reference evidence="3" key="2">
    <citation type="submission" date="2015-01" db="EMBL/GenBank/DDBJ databases">
        <title>Evolutionary Origins and Diversification of the Mycorrhizal Mutualists.</title>
        <authorList>
            <consortium name="DOE Joint Genome Institute"/>
            <consortium name="Mycorrhizal Genomics Consortium"/>
            <person name="Kohler A."/>
            <person name="Kuo A."/>
            <person name="Nagy L.G."/>
            <person name="Floudas D."/>
            <person name="Copeland A."/>
            <person name="Barry K.W."/>
            <person name="Cichocki N."/>
            <person name="Veneault-Fourrey C."/>
            <person name="LaButti K."/>
            <person name="Lindquist E.A."/>
            <person name="Lipzen A."/>
            <person name="Lundell T."/>
            <person name="Morin E."/>
            <person name="Murat C."/>
            <person name="Riley R."/>
            <person name="Ohm R."/>
            <person name="Sun H."/>
            <person name="Tunlid A."/>
            <person name="Henrissat B."/>
            <person name="Grigoriev I.V."/>
            <person name="Hibbett D.S."/>
            <person name="Martin F."/>
        </authorList>
    </citation>
    <scope>NUCLEOTIDE SEQUENCE [LARGE SCALE GENOMIC DNA]</scope>
    <source>
        <strain evidence="3">F 1598</strain>
    </source>
</reference>
<dbReference type="InParanoid" id="A0A0C3EEQ6"/>
<reference evidence="2 3" key="1">
    <citation type="submission" date="2014-04" db="EMBL/GenBank/DDBJ databases">
        <authorList>
            <consortium name="DOE Joint Genome Institute"/>
            <person name="Kuo A."/>
            <person name="Tarkka M."/>
            <person name="Buscot F."/>
            <person name="Kohler A."/>
            <person name="Nagy L.G."/>
            <person name="Floudas D."/>
            <person name="Copeland A."/>
            <person name="Barry K.W."/>
            <person name="Cichocki N."/>
            <person name="Veneault-Fourrey C."/>
            <person name="LaButti K."/>
            <person name="Lindquist E.A."/>
            <person name="Lipzen A."/>
            <person name="Lundell T."/>
            <person name="Morin E."/>
            <person name="Murat C."/>
            <person name="Sun H."/>
            <person name="Tunlid A."/>
            <person name="Henrissat B."/>
            <person name="Grigoriev I.V."/>
            <person name="Hibbett D.S."/>
            <person name="Martin F."/>
            <person name="Nordberg H.P."/>
            <person name="Cantor M.N."/>
            <person name="Hua S.X."/>
        </authorList>
    </citation>
    <scope>NUCLEOTIDE SEQUENCE [LARGE SCALE GENOMIC DNA]</scope>
    <source>
        <strain evidence="2 3">F 1598</strain>
    </source>
</reference>
<dbReference type="HOGENOM" id="CLU_2074069_0_0_1"/>
<feature type="region of interest" description="Disordered" evidence="1">
    <location>
        <begin position="34"/>
        <end position="80"/>
    </location>
</feature>
<accession>A0A0C3EEQ6</accession>
<name>A0A0C3EEQ6_PILCF</name>
<dbReference type="EMBL" id="KN833483">
    <property type="protein sequence ID" value="KIM71110.1"/>
    <property type="molecule type" value="Genomic_DNA"/>
</dbReference>
<organism evidence="2 3">
    <name type="scientific">Piloderma croceum (strain F 1598)</name>
    <dbReference type="NCBI Taxonomy" id="765440"/>
    <lineage>
        <taxon>Eukaryota</taxon>
        <taxon>Fungi</taxon>
        <taxon>Dikarya</taxon>
        <taxon>Basidiomycota</taxon>
        <taxon>Agaricomycotina</taxon>
        <taxon>Agaricomycetes</taxon>
        <taxon>Agaricomycetidae</taxon>
        <taxon>Atheliales</taxon>
        <taxon>Atheliaceae</taxon>
        <taxon>Piloderma</taxon>
    </lineage>
</organism>
<proteinExistence type="predicted"/>
<sequence>MLIICYRNCAIAKSLWQPTPDDTYDDVNDSDANYGTITSDTPPPLTLIPVHSFNNSTSTAPTHPATSDDGGNTTFTTRPTPTLAHWSMLSDPASDVGRCNLRLRGYPNKGGGDTDDIN</sequence>